<accession>A0A5Q0MGB2</accession>
<protein>
    <submittedName>
        <fullName evidence="5">Integrase</fullName>
    </submittedName>
</protein>
<dbReference type="Proteomes" id="UP000326780">
    <property type="component" value="Chromosome"/>
</dbReference>
<evidence type="ECO:0000256" key="1">
    <source>
        <dbReference type="ARBA" id="ARBA00008857"/>
    </source>
</evidence>
<dbReference type="GO" id="GO:0015074">
    <property type="term" value="P:DNA integration"/>
    <property type="evidence" value="ECO:0007669"/>
    <property type="project" value="UniProtKB-KW"/>
</dbReference>
<evidence type="ECO:0000313" key="5">
    <source>
        <dbReference type="EMBL" id="QFZ87585.1"/>
    </source>
</evidence>
<organism evidence="5 6">
    <name type="scientific">Variovorax paradoxus</name>
    <dbReference type="NCBI Taxonomy" id="34073"/>
    <lineage>
        <taxon>Bacteria</taxon>
        <taxon>Pseudomonadati</taxon>
        <taxon>Pseudomonadota</taxon>
        <taxon>Betaproteobacteria</taxon>
        <taxon>Burkholderiales</taxon>
        <taxon>Comamonadaceae</taxon>
        <taxon>Variovorax</taxon>
    </lineage>
</organism>
<dbReference type="InterPro" id="IPR050808">
    <property type="entry name" value="Phage_Integrase"/>
</dbReference>
<dbReference type="InterPro" id="IPR013762">
    <property type="entry name" value="Integrase-like_cat_sf"/>
</dbReference>
<reference evidence="5 6" key="1">
    <citation type="submission" date="2019-10" db="EMBL/GenBank/DDBJ databases">
        <title>Complete genome sequence of Variovorax paradoxus 5C-2.</title>
        <authorList>
            <person name="Gogoleva N.E."/>
            <person name="Balkin A.S."/>
        </authorList>
    </citation>
    <scope>NUCLEOTIDE SEQUENCE [LARGE SCALE GENOMIC DNA]</scope>
    <source>
        <strain evidence="5 6">5C-2</strain>
    </source>
</reference>
<evidence type="ECO:0000313" key="6">
    <source>
        <dbReference type="Proteomes" id="UP000326780"/>
    </source>
</evidence>
<dbReference type="Gene3D" id="1.10.443.10">
    <property type="entry name" value="Intergrase catalytic core"/>
    <property type="match status" value="1"/>
</dbReference>
<dbReference type="InterPro" id="IPR010998">
    <property type="entry name" value="Integrase_recombinase_N"/>
</dbReference>
<dbReference type="InterPro" id="IPR011010">
    <property type="entry name" value="DNA_brk_join_enz"/>
</dbReference>
<proteinExistence type="inferred from homology"/>
<name>A0A5Q0MGB2_VARPD</name>
<evidence type="ECO:0000256" key="2">
    <source>
        <dbReference type="ARBA" id="ARBA00022908"/>
    </source>
</evidence>
<gene>
    <name evidence="5" type="ORF">GFK26_12655</name>
</gene>
<evidence type="ECO:0000256" key="4">
    <source>
        <dbReference type="ARBA" id="ARBA00023172"/>
    </source>
</evidence>
<dbReference type="AlphaFoldDB" id="A0A5Q0MGB2"/>
<dbReference type="Gene3D" id="1.10.150.130">
    <property type="match status" value="1"/>
</dbReference>
<keyword evidence="3" id="KW-0238">DNA-binding</keyword>
<dbReference type="GO" id="GO:0003677">
    <property type="term" value="F:DNA binding"/>
    <property type="evidence" value="ECO:0007669"/>
    <property type="project" value="UniProtKB-KW"/>
</dbReference>
<sequence length="431" mass="47112">MGRLLNALAPGTFKTLQKVQPSGALQVRKNSSSAISFFWRYSIGTKSERVSIGLYDPSAPPKSLTGTTKGFSVAAAIRAAEVLALEHHDHRLDGGRPALLEAKRNADEAAAKRAAKVGKHTLENLLDHYADHLERLGRRSHSDVRSIFQLHVKGPWPDMARQPAREVTGEQIGDMMRRVANAGKGRTANKLRSYVRAAYQTARASRSKASVPVHFKDYEITHNPAMDTEPDESHNRARKQPLLENDMRRYWRQIDSMHNFKGAVLRLHVLTGGQRIEQLVNLHTEHAGTDEILLFDGKGRPGKGVRDNPVPLIPAAAEALAACEPSGVYAISTDGGETHLAATTLSQWAKAAAAAAGLKDFQAKRIRSGVETLLAKAGVSVEIRGRLQSHGISGVQARHYDGHDYMEEQRAALETLYALVTRSSTVASKST</sequence>
<dbReference type="PANTHER" id="PTHR30629:SF2">
    <property type="entry name" value="PROPHAGE INTEGRASE INTS-RELATED"/>
    <property type="match status" value="1"/>
</dbReference>
<keyword evidence="2" id="KW-0229">DNA integration</keyword>
<dbReference type="PANTHER" id="PTHR30629">
    <property type="entry name" value="PROPHAGE INTEGRASE"/>
    <property type="match status" value="1"/>
</dbReference>
<dbReference type="GO" id="GO:0006310">
    <property type="term" value="P:DNA recombination"/>
    <property type="evidence" value="ECO:0007669"/>
    <property type="project" value="UniProtKB-KW"/>
</dbReference>
<evidence type="ECO:0000256" key="3">
    <source>
        <dbReference type="ARBA" id="ARBA00023125"/>
    </source>
</evidence>
<dbReference type="SUPFAM" id="SSF56349">
    <property type="entry name" value="DNA breaking-rejoining enzymes"/>
    <property type="match status" value="1"/>
</dbReference>
<keyword evidence="4" id="KW-0233">DNA recombination</keyword>
<comment type="similarity">
    <text evidence="1">Belongs to the 'phage' integrase family.</text>
</comment>
<dbReference type="EMBL" id="CP045644">
    <property type="protein sequence ID" value="QFZ87585.1"/>
    <property type="molecule type" value="Genomic_DNA"/>
</dbReference>